<reference evidence="7 8" key="1">
    <citation type="submission" date="2024-02" db="EMBL/GenBank/DDBJ databases">
        <authorList>
            <person name="Vignale AGUSTIN F."/>
            <person name="Sosa J E."/>
            <person name="Modenutti C."/>
        </authorList>
    </citation>
    <scope>NUCLEOTIDE SEQUENCE [LARGE SCALE GENOMIC DNA]</scope>
</reference>
<dbReference type="PROSITE" id="PS51032">
    <property type="entry name" value="AP2_ERF"/>
    <property type="match status" value="1"/>
</dbReference>
<dbReference type="PRINTS" id="PR00367">
    <property type="entry name" value="ETHRSPELEMNT"/>
</dbReference>
<dbReference type="AlphaFoldDB" id="A0ABC8RKP6"/>
<evidence type="ECO:0000256" key="5">
    <source>
        <dbReference type="ARBA" id="ARBA00023242"/>
    </source>
</evidence>
<keyword evidence="2" id="KW-0805">Transcription regulation</keyword>
<dbReference type="GO" id="GO:0003677">
    <property type="term" value="F:DNA binding"/>
    <property type="evidence" value="ECO:0007669"/>
    <property type="project" value="UniProtKB-KW"/>
</dbReference>
<keyword evidence="5" id="KW-0539">Nucleus</keyword>
<sequence>MSWSSLSFDAAEENLQFKIFTEDAPKPLKIDLSMGKPKEENLKQKQYIGVRRRPWGRFVAEIRDSTRQGMRVWLGTFDSAEEAALAYDQAAFLMRELKEKHKMRGKSRGRKKKGKDLNAVNASWISEISNNVLVLEDLGADLLDELLSSSESASTGS</sequence>
<proteinExistence type="predicted"/>
<protein>
    <recommendedName>
        <fullName evidence="6">AP2/ERF domain-containing protein</fullName>
    </recommendedName>
</protein>
<dbReference type="InterPro" id="IPR001471">
    <property type="entry name" value="AP2/ERF_dom"/>
</dbReference>
<gene>
    <name evidence="7" type="ORF">ILEXP_LOCUS13196</name>
</gene>
<evidence type="ECO:0000256" key="1">
    <source>
        <dbReference type="ARBA" id="ARBA00004123"/>
    </source>
</evidence>
<evidence type="ECO:0000313" key="7">
    <source>
        <dbReference type="EMBL" id="CAK9145387.1"/>
    </source>
</evidence>
<organism evidence="7 8">
    <name type="scientific">Ilex paraguariensis</name>
    <name type="common">yerba mate</name>
    <dbReference type="NCBI Taxonomy" id="185542"/>
    <lineage>
        <taxon>Eukaryota</taxon>
        <taxon>Viridiplantae</taxon>
        <taxon>Streptophyta</taxon>
        <taxon>Embryophyta</taxon>
        <taxon>Tracheophyta</taxon>
        <taxon>Spermatophyta</taxon>
        <taxon>Magnoliopsida</taxon>
        <taxon>eudicotyledons</taxon>
        <taxon>Gunneridae</taxon>
        <taxon>Pentapetalae</taxon>
        <taxon>asterids</taxon>
        <taxon>campanulids</taxon>
        <taxon>Aquifoliales</taxon>
        <taxon>Aquifoliaceae</taxon>
        <taxon>Ilex</taxon>
    </lineage>
</organism>
<evidence type="ECO:0000256" key="3">
    <source>
        <dbReference type="ARBA" id="ARBA00023125"/>
    </source>
</evidence>
<keyword evidence="3" id="KW-0238">DNA-binding</keyword>
<dbReference type="InterPro" id="IPR044808">
    <property type="entry name" value="ERF_plant"/>
</dbReference>
<dbReference type="PANTHER" id="PTHR31190:SF374">
    <property type="entry name" value="AP2_ERF DOMAIN-CONTAINING PROTEIN"/>
    <property type="match status" value="1"/>
</dbReference>
<dbReference type="SUPFAM" id="SSF54171">
    <property type="entry name" value="DNA-binding domain"/>
    <property type="match status" value="1"/>
</dbReference>
<accession>A0ABC8RKP6</accession>
<evidence type="ECO:0000259" key="6">
    <source>
        <dbReference type="PROSITE" id="PS51032"/>
    </source>
</evidence>
<keyword evidence="4" id="KW-0804">Transcription</keyword>
<dbReference type="Proteomes" id="UP001642360">
    <property type="component" value="Unassembled WGS sequence"/>
</dbReference>
<keyword evidence="8" id="KW-1185">Reference proteome</keyword>
<feature type="domain" description="AP2/ERF" evidence="6">
    <location>
        <begin position="46"/>
        <end position="106"/>
    </location>
</feature>
<evidence type="ECO:0000256" key="2">
    <source>
        <dbReference type="ARBA" id="ARBA00023015"/>
    </source>
</evidence>
<dbReference type="PANTHER" id="PTHR31190">
    <property type="entry name" value="DNA-BINDING DOMAIN"/>
    <property type="match status" value="1"/>
</dbReference>
<dbReference type="CDD" id="cd00018">
    <property type="entry name" value="AP2"/>
    <property type="match status" value="1"/>
</dbReference>
<evidence type="ECO:0000313" key="8">
    <source>
        <dbReference type="Proteomes" id="UP001642360"/>
    </source>
</evidence>
<comment type="caution">
    <text evidence="7">The sequence shown here is derived from an EMBL/GenBank/DDBJ whole genome shotgun (WGS) entry which is preliminary data.</text>
</comment>
<dbReference type="Pfam" id="PF00847">
    <property type="entry name" value="AP2"/>
    <property type="match status" value="1"/>
</dbReference>
<dbReference type="SMART" id="SM00380">
    <property type="entry name" value="AP2"/>
    <property type="match status" value="1"/>
</dbReference>
<dbReference type="GO" id="GO:0005634">
    <property type="term" value="C:nucleus"/>
    <property type="evidence" value="ECO:0007669"/>
    <property type="project" value="UniProtKB-SubCell"/>
</dbReference>
<dbReference type="EMBL" id="CAUOFW020001481">
    <property type="protein sequence ID" value="CAK9145387.1"/>
    <property type="molecule type" value="Genomic_DNA"/>
</dbReference>
<comment type="subcellular location">
    <subcellularLocation>
        <location evidence="1">Nucleus</location>
    </subcellularLocation>
</comment>
<evidence type="ECO:0000256" key="4">
    <source>
        <dbReference type="ARBA" id="ARBA00023163"/>
    </source>
</evidence>
<dbReference type="InterPro" id="IPR036955">
    <property type="entry name" value="AP2/ERF_dom_sf"/>
</dbReference>
<name>A0ABC8RKP6_9AQUA</name>
<dbReference type="InterPro" id="IPR016177">
    <property type="entry name" value="DNA-bd_dom_sf"/>
</dbReference>
<dbReference type="Gene3D" id="3.30.730.10">
    <property type="entry name" value="AP2/ERF domain"/>
    <property type="match status" value="1"/>
</dbReference>